<gene>
    <name evidence="2" type="ORF">FA048_10380</name>
</gene>
<keyword evidence="3" id="KW-1185">Reference proteome</keyword>
<name>A0A4U1CX13_9SPHI</name>
<dbReference type="Proteomes" id="UP000309488">
    <property type="component" value="Unassembled WGS sequence"/>
</dbReference>
<dbReference type="EMBL" id="SWBR01000002">
    <property type="protein sequence ID" value="TKC10578.1"/>
    <property type="molecule type" value="Genomic_DNA"/>
</dbReference>
<keyword evidence="1" id="KW-0732">Signal</keyword>
<dbReference type="AlphaFoldDB" id="A0A4U1CX13"/>
<sequence>MKIFSTLFILFICSLNAFSQVRPIYLYGNQVTKDKDKATSYAVYGKISTEDVWTFKRYDLYDNLIQTGSYADESLTMAHGKFTFYSDITQFNNIYQERFALKGKTRFISQEGNFVNGLEQGKWFLFYPDGNVLSAQEFLDGKMHGIFITYDRFGVAVISGNYVNGEKHGEWSLEKGKVREVYDMGILKSREYTKKGKIVKGSVTNKNS</sequence>
<reference evidence="2 3" key="1">
    <citation type="submission" date="2019-04" db="EMBL/GenBank/DDBJ databases">
        <title>Pedobacter sp. RP-3-22 sp. nov., isolated from Arctic soil.</title>
        <authorList>
            <person name="Dahal R.H."/>
            <person name="Kim D.-U."/>
        </authorList>
    </citation>
    <scope>NUCLEOTIDE SEQUENCE [LARGE SCALE GENOMIC DNA]</scope>
    <source>
        <strain evidence="2 3">RP-3-22</strain>
    </source>
</reference>
<dbReference type="OrthoDB" id="7342920at2"/>
<evidence type="ECO:0000256" key="1">
    <source>
        <dbReference type="SAM" id="SignalP"/>
    </source>
</evidence>
<feature type="chain" id="PRO_5020813737" description="Toxin-antitoxin system YwqK family antitoxin" evidence="1">
    <location>
        <begin position="20"/>
        <end position="208"/>
    </location>
</feature>
<evidence type="ECO:0000313" key="2">
    <source>
        <dbReference type="EMBL" id="TKC10578.1"/>
    </source>
</evidence>
<accession>A0A4U1CX13</accession>
<comment type="caution">
    <text evidence="2">The sequence shown here is derived from an EMBL/GenBank/DDBJ whole genome shotgun (WGS) entry which is preliminary data.</text>
</comment>
<dbReference type="SUPFAM" id="SSF82185">
    <property type="entry name" value="Histone H3 K4-specific methyltransferase SET7/9 N-terminal domain"/>
    <property type="match status" value="1"/>
</dbReference>
<feature type="signal peptide" evidence="1">
    <location>
        <begin position="1"/>
        <end position="19"/>
    </location>
</feature>
<proteinExistence type="predicted"/>
<organism evidence="2 3">
    <name type="scientific">Pedobacter polaris</name>
    <dbReference type="NCBI Taxonomy" id="2571273"/>
    <lineage>
        <taxon>Bacteria</taxon>
        <taxon>Pseudomonadati</taxon>
        <taxon>Bacteroidota</taxon>
        <taxon>Sphingobacteriia</taxon>
        <taxon>Sphingobacteriales</taxon>
        <taxon>Sphingobacteriaceae</taxon>
        <taxon>Pedobacter</taxon>
    </lineage>
</organism>
<dbReference type="Gene3D" id="2.20.110.10">
    <property type="entry name" value="Histone H3 K4-specific methyltransferase SET7/9 N-terminal domain"/>
    <property type="match status" value="1"/>
</dbReference>
<dbReference type="RefSeq" id="WP_136840553.1">
    <property type="nucleotide sequence ID" value="NZ_SWBR01000002.1"/>
</dbReference>
<protein>
    <recommendedName>
        <fullName evidence="4">Toxin-antitoxin system YwqK family antitoxin</fullName>
    </recommendedName>
</protein>
<evidence type="ECO:0000313" key="3">
    <source>
        <dbReference type="Proteomes" id="UP000309488"/>
    </source>
</evidence>
<evidence type="ECO:0008006" key="4">
    <source>
        <dbReference type="Google" id="ProtNLM"/>
    </source>
</evidence>